<dbReference type="Pfam" id="PF13966">
    <property type="entry name" value="zf-RVT"/>
    <property type="match status" value="1"/>
</dbReference>
<feature type="domain" description="Reverse transcriptase zinc-binding" evidence="1">
    <location>
        <begin position="56"/>
        <end position="140"/>
    </location>
</feature>
<gene>
    <name evidence="2" type="ORF">FRX31_030302</name>
</gene>
<dbReference type="Proteomes" id="UP000554482">
    <property type="component" value="Unassembled WGS sequence"/>
</dbReference>
<proteinExistence type="predicted"/>
<evidence type="ECO:0000259" key="1">
    <source>
        <dbReference type="Pfam" id="PF13966"/>
    </source>
</evidence>
<dbReference type="AlphaFoldDB" id="A0A7J6V5Y3"/>
<comment type="caution">
    <text evidence="2">The sequence shown here is derived from an EMBL/GenBank/DDBJ whole genome shotgun (WGS) entry which is preliminary data.</text>
</comment>
<keyword evidence="3" id="KW-1185">Reference proteome</keyword>
<dbReference type="EMBL" id="JABWDY010037827">
    <property type="protein sequence ID" value="KAF5180111.1"/>
    <property type="molecule type" value="Genomic_DNA"/>
</dbReference>
<evidence type="ECO:0000313" key="2">
    <source>
        <dbReference type="EMBL" id="KAF5180111.1"/>
    </source>
</evidence>
<evidence type="ECO:0000313" key="3">
    <source>
        <dbReference type="Proteomes" id="UP000554482"/>
    </source>
</evidence>
<accession>A0A7J6V5Y3</accession>
<organism evidence="2 3">
    <name type="scientific">Thalictrum thalictroides</name>
    <name type="common">Rue-anemone</name>
    <name type="synonym">Anemone thalictroides</name>
    <dbReference type="NCBI Taxonomy" id="46969"/>
    <lineage>
        <taxon>Eukaryota</taxon>
        <taxon>Viridiplantae</taxon>
        <taxon>Streptophyta</taxon>
        <taxon>Embryophyta</taxon>
        <taxon>Tracheophyta</taxon>
        <taxon>Spermatophyta</taxon>
        <taxon>Magnoliopsida</taxon>
        <taxon>Ranunculales</taxon>
        <taxon>Ranunculaceae</taxon>
        <taxon>Thalictroideae</taxon>
        <taxon>Thalictrum</taxon>
    </lineage>
</organism>
<reference evidence="2 3" key="1">
    <citation type="submission" date="2020-06" db="EMBL/GenBank/DDBJ databases">
        <title>Transcriptomic and genomic resources for Thalictrum thalictroides and T. hernandezii: Facilitating candidate gene discovery in an emerging model plant lineage.</title>
        <authorList>
            <person name="Arias T."/>
            <person name="Riano-Pachon D.M."/>
            <person name="Di Stilio V.S."/>
        </authorList>
    </citation>
    <scope>NUCLEOTIDE SEQUENCE [LARGE SCALE GENOMIC DNA]</scope>
    <source>
        <strain evidence="3">cv. WT478/WT964</strain>
        <tissue evidence="2">Leaves</tissue>
    </source>
</reference>
<dbReference type="InterPro" id="IPR026960">
    <property type="entry name" value="RVT-Znf"/>
</dbReference>
<name>A0A7J6V5Y3_THATH</name>
<protein>
    <submittedName>
        <fullName evidence="2">Ribonuclease h domain</fullName>
    </submittedName>
</protein>
<sequence length="156" mass="18212">HCKAKVSDIIKEGRWEIPNSFLELLNTSRIDTSCFNRRLIFSEDRRIWTPDIKGVFSVHSAYDEIRNSYDKPGWCKLIWRPFVHPSTAGIAWKLMDNCAAIEEKIQRRGVHLVSMCGVCKQQAENIHHLLGECPFAKGIWEWIASKFRFRGDMEDM</sequence>
<dbReference type="OrthoDB" id="696485at2759"/>
<feature type="non-terminal residue" evidence="2">
    <location>
        <position position="1"/>
    </location>
</feature>